<evidence type="ECO:0000256" key="2">
    <source>
        <dbReference type="ARBA" id="ARBA00009399"/>
    </source>
</evidence>
<dbReference type="PANTHER" id="PTHR38459:SF1">
    <property type="entry name" value="PROPHAGE BACTOPRENOL-LINKED GLUCOSE TRANSLOCASE HOMOLOG"/>
    <property type="match status" value="1"/>
</dbReference>
<evidence type="ECO:0000256" key="5">
    <source>
        <dbReference type="ARBA" id="ARBA00023136"/>
    </source>
</evidence>
<reference evidence="8 9" key="1">
    <citation type="submission" date="2016-10" db="EMBL/GenBank/DDBJ databases">
        <authorList>
            <person name="de Groot N.N."/>
        </authorList>
    </citation>
    <scope>NUCLEOTIDE SEQUENCE [LARGE SCALE GENOMIC DNA]</scope>
    <source>
        <strain evidence="8 9">DSM 19219</strain>
    </source>
</reference>
<evidence type="ECO:0000256" key="3">
    <source>
        <dbReference type="ARBA" id="ARBA00022692"/>
    </source>
</evidence>
<feature type="transmembrane region" description="Helical" evidence="6">
    <location>
        <begin position="27"/>
        <end position="49"/>
    </location>
</feature>
<dbReference type="InterPro" id="IPR007267">
    <property type="entry name" value="GtrA_DPMS_TM"/>
</dbReference>
<dbReference type="Pfam" id="PF04138">
    <property type="entry name" value="GtrA_DPMS_TM"/>
    <property type="match status" value="1"/>
</dbReference>
<dbReference type="InterPro" id="IPR051401">
    <property type="entry name" value="GtrA_CellWall_Glycosyl"/>
</dbReference>
<comment type="subcellular location">
    <subcellularLocation>
        <location evidence="1">Membrane</location>
        <topology evidence="1">Multi-pass membrane protein</topology>
    </subcellularLocation>
</comment>
<evidence type="ECO:0000256" key="4">
    <source>
        <dbReference type="ARBA" id="ARBA00022989"/>
    </source>
</evidence>
<evidence type="ECO:0000313" key="9">
    <source>
        <dbReference type="Proteomes" id="UP000198500"/>
    </source>
</evidence>
<protein>
    <submittedName>
        <fullName evidence="8">Putative flippase GtrA (Transmembrane translocase of bactoprenol-linked glucose)</fullName>
    </submittedName>
</protein>
<proteinExistence type="inferred from homology"/>
<keyword evidence="9" id="KW-1185">Reference proteome</keyword>
<dbReference type="GO" id="GO:0000271">
    <property type="term" value="P:polysaccharide biosynthetic process"/>
    <property type="evidence" value="ECO:0007669"/>
    <property type="project" value="InterPro"/>
</dbReference>
<accession>A0A1H3FNQ6</accession>
<name>A0A1H3FNQ6_9GAMM</name>
<evidence type="ECO:0000256" key="6">
    <source>
        <dbReference type="SAM" id="Phobius"/>
    </source>
</evidence>
<keyword evidence="4 6" id="KW-1133">Transmembrane helix</keyword>
<comment type="similarity">
    <text evidence="2">Belongs to the GtrA family.</text>
</comment>
<evidence type="ECO:0000259" key="7">
    <source>
        <dbReference type="Pfam" id="PF04138"/>
    </source>
</evidence>
<gene>
    <name evidence="8" type="ORF">SAMN05443545_10880</name>
</gene>
<dbReference type="PANTHER" id="PTHR38459">
    <property type="entry name" value="PROPHAGE BACTOPRENOL-LINKED GLUCOSE TRANSLOCASE HOMOLOG"/>
    <property type="match status" value="1"/>
</dbReference>
<keyword evidence="3 6" id="KW-0812">Transmembrane</keyword>
<feature type="transmembrane region" description="Helical" evidence="6">
    <location>
        <begin position="130"/>
        <end position="151"/>
    </location>
</feature>
<keyword evidence="5 6" id="KW-0472">Membrane</keyword>
<feature type="transmembrane region" description="Helical" evidence="6">
    <location>
        <begin position="55"/>
        <end position="76"/>
    </location>
</feature>
<evidence type="ECO:0000313" key="8">
    <source>
        <dbReference type="EMBL" id="SDX92028.1"/>
    </source>
</evidence>
<feature type="domain" description="GtrA/DPMS transmembrane" evidence="7">
    <location>
        <begin position="30"/>
        <end position="157"/>
    </location>
</feature>
<dbReference type="EMBL" id="FNNI01000008">
    <property type="protein sequence ID" value="SDX92028.1"/>
    <property type="molecule type" value="Genomic_DNA"/>
</dbReference>
<sequence>MHGQGRSQPIMDRMLKRLLHSTSRRATFLRFALVGGTIALIDIAGLYTLHDGVDLNLYLSRVISYGLAMTVGYFLNRHFTFHFYQRLRGILGDLMRFFAVHATGGVLNYALFALVILLGGQAGLNPDKVFWLPLLGIWIGGVAGMCFNFFVSHKLVFHHS</sequence>
<dbReference type="STRING" id="574349.SAMN05443545_10880"/>
<dbReference type="GO" id="GO:0005886">
    <property type="term" value="C:plasma membrane"/>
    <property type="evidence" value="ECO:0007669"/>
    <property type="project" value="TreeGrafter"/>
</dbReference>
<evidence type="ECO:0000256" key="1">
    <source>
        <dbReference type="ARBA" id="ARBA00004141"/>
    </source>
</evidence>
<organism evidence="8 9">
    <name type="scientific">Aidingimonas halophila</name>
    <dbReference type="NCBI Taxonomy" id="574349"/>
    <lineage>
        <taxon>Bacteria</taxon>
        <taxon>Pseudomonadati</taxon>
        <taxon>Pseudomonadota</taxon>
        <taxon>Gammaproteobacteria</taxon>
        <taxon>Oceanospirillales</taxon>
        <taxon>Halomonadaceae</taxon>
        <taxon>Aidingimonas</taxon>
    </lineage>
</organism>
<feature type="transmembrane region" description="Helical" evidence="6">
    <location>
        <begin position="97"/>
        <end position="118"/>
    </location>
</feature>
<dbReference type="OrthoDB" id="7926501at2"/>
<dbReference type="Proteomes" id="UP000198500">
    <property type="component" value="Unassembled WGS sequence"/>
</dbReference>
<dbReference type="AlphaFoldDB" id="A0A1H3FNQ6"/>